<keyword evidence="3" id="KW-1185">Reference proteome</keyword>
<proteinExistence type="predicted"/>
<evidence type="ECO:0000256" key="1">
    <source>
        <dbReference type="SAM" id="MobiDB-lite"/>
    </source>
</evidence>
<feature type="compositionally biased region" description="Polar residues" evidence="1">
    <location>
        <begin position="54"/>
        <end position="65"/>
    </location>
</feature>
<dbReference type="AlphaFoldDB" id="A0A1A9VE05"/>
<reference evidence="2" key="1">
    <citation type="submission" date="2020-05" db="UniProtKB">
        <authorList>
            <consortium name="EnsemblMetazoa"/>
        </authorList>
    </citation>
    <scope>IDENTIFICATION</scope>
    <source>
        <strain evidence="2">TTRI</strain>
    </source>
</reference>
<feature type="compositionally biased region" description="Polar residues" evidence="1">
    <location>
        <begin position="1"/>
        <end position="10"/>
    </location>
</feature>
<evidence type="ECO:0000313" key="2">
    <source>
        <dbReference type="EnsemblMetazoa" id="GAUT034245-PA"/>
    </source>
</evidence>
<protein>
    <submittedName>
        <fullName evidence="2">Uncharacterized protein</fullName>
    </submittedName>
</protein>
<feature type="region of interest" description="Disordered" evidence="1">
    <location>
        <begin position="1"/>
        <end position="84"/>
    </location>
</feature>
<name>A0A1A9VE05_GLOAU</name>
<evidence type="ECO:0000313" key="3">
    <source>
        <dbReference type="Proteomes" id="UP000078200"/>
    </source>
</evidence>
<organism evidence="2 3">
    <name type="scientific">Glossina austeni</name>
    <name type="common">Savannah tsetse fly</name>
    <dbReference type="NCBI Taxonomy" id="7395"/>
    <lineage>
        <taxon>Eukaryota</taxon>
        <taxon>Metazoa</taxon>
        <taxon>Ecdysozoa</taxon>
        <taxon>Arthropoda</taxon>
        <taxon>Hexapoda</taxon>
        <taxon>Insecta</taxon>
        <taxon>Pterygota</taxon>
        <taxon>Neoptera</taxon>
        <taxon>Endopterygota</taxon>
        <taxon>Diptera</taxon>
        <taxon>Brachycera</taxon>
        <taxon>Muscomorpha</taxon>
        <taxon>Hippoboscoidea</taxon>
        <taxon>Glossinidae</taxon>
        <taxon>Glossina</taxon>
    </lineage>
</organism>
<dbReference type="VEuPathDB" id="VectorBase:GAUT034245"/>
<dbReference type="EnsemblMetazoa" id="GAUT034245-RA">
    <property type="protein sequence ID" value="GAUT034245-PA"/>
    <property type="gene ID" value="GAUT034245"/>
</dbReference>
<sequence>MQNSNNNLQNGPARPNPRAPAPADVGRGDLNPLEPGGNLFPIPAQPELLGPPGSNGTTTQPNGLRNGSFPLGHNPDPNHLQPPN</sequence>
<dbReference type="Proteomes" id="UP000078200">
    <property type="component" value="Unassembled WGS sequence"/>
</dbReference>
<accession>A0A1A9VE05</accession>